<dbReference type="EMBL" id="CH474015">
    <property type="protein sequence ID" value="EDL85596.1"/>
    <property type="molecule type" value="Genomic_DNA"/>
</dbReference>
<dbReference type="AlphaFoldDB" id="A6K3A4"/>
<protein>
    <submittedName>
        <fullName evidence="1">RCG51859</fullName>
    </submittedName>
</protein>
<organism evidence="1 2">
    <name type="scientific">Rattus norvegicus</name>
    <name type="common">Rat</name>
    <dbReference type="NCBI Taxonomy" id="10116"/>
    <lineage>
        <taxon>Eukaryota</taxon>
        <taxon>Metazoa</taxon>
        <taxon>Chordata</taxon>
        <taxon>Craniata</taxon>
        <taxon>Vertebrata</taxon>
        <taxon>Euteleostomi</taxon>
        <taxon>Mammalia</taxon>
        <taxon>Eutheria</taxon>
        <taxon>Euarchontoglires</taxon>
        <taxon>Glires</taxon>
        <taxon>Rodentia</taxon>
        <taxon>Myomorpha</taxon>
        <taxon>Muroidea</taxon>
        <taxon>Muridae</taxon>
        <taxon>Murinae</taxon>
        <taxon>Rattus</taxon>
    </lineage>
</organism>
<dbReference type="Proteomes" id="UP000234681">
    <property type="component" value="Chromosome 2"/>
</dbReference>
<evidence type="ECO:0000313" key="2">
    <source>
        <dbReference type="Proteomes" id="UP000234681"/>
    </source>
</evidence>
<reference evidence="1 2" key="1">
    <citation type="submission" date="2005-09" db="EMBL/GenBank/DDBJ databases">
        <authorList>
            <person name="Mural R.J."/>
            <person name="Li P.W."/>
            <person name="Adams M.D."/>
            <person name="Amanatides P.G."/>
            <person name="Baden-Tillson H."/>
            <person name="Barnstead M."/>
            <person name="Chin S.H."/>
            <person name="Dew I."/>
            <person name="Evans C.A."/>
            <person name="Ferriera S."/>
            <person name="Flanigan M."/>
            <person name="Fosler C."/>
            <person name="Glodek A."/>
            <person name="Gu Z."/>
            <person name="Holt R.A."/>
            <person name="Jennings D."/>
            <person name="Kraft C.L."/>
            <person name="Lu F."/>
            <person name="Nguyen T."/>
            <person name="Nusskern D.R."/>
            <person name="Pfannkoch C.M."/>
            <person name="Sitter C."/>
            <person name="Sutton G.G."/>
            <person name="Venter J.C."/>
            <person name="Wang Z."/>
            <person name="Woodage T."/>
            <person name="Zheng X.H."/>
            <person name="Zhong F."/>
        </authorList>
    </citation>
    <scope>NUCLEOTIDE SEQUENCE [LARGE SCALE GENOMIC DNA]</scope>
    <source>
        <strain>BN</strain>
        <strain evidence="2">Sprague-Dawley</strain>
    </source>
</reference>
<gene>
    <name evidence="1" type="ORF">rCG_51859</name>
</gene>
<sequence>MLEREQCFGSVSTMIRSLGSNLWSWTQKALHRGRETGVPGKYRGWNPRD</sequence>
<name>A6K3A4_RAT</name>
<proteinExistence type="predicted"/>
<accession>A6K3A4</accession>
<feature type="non-terminal residue" evidence="1">
    <location>
        <position position="49"/>
    </location>
</feature>
<evidence type="ECO:0000313" key="1">
    <source>
        <dbReference type="EMBL" id="EDL85596.1"/>
    </source>
</evidence>